<dbReference type="GO" id="GO:0016114">
    <property type="term" value="P:terpenoid biosynthetic process"/>
    <property type="evidence" value="ECO:0007669"/>
    <property type="project" value="UniProtKB-UniRule"/>
</dbReference>
<dbReference type="GeneID" id="93485859"/>
<dbReference type="PANTHER" id="PTHR43527:SF2">
    <property type="entry name" value="4-DIPHOSPHOCYTIDYL-2-C-METHYL-D-ERYTHRITOL KINASE, CHLOROPLASTIC"/>
    <property type="match status" value="1"/>
</dbReference>
<dbReference type="OrthoDB" id="9809438at2"/>
<dbReference type="NCBIfam" id="TIGR00154">
    <property type="entry name" value="ispE"/>
    <property type="match status" value="1"/>
</dbReference>
<dbReference type="InterPro" id="IPR004424">
    <property type="entry name" value="IspE"/>
</dbReference>
<feature type="active site" evidence="6">
    <location>
        <position position="9"/>
    </location>
</feature>
<feature type="domain" description="GHMP kinase N-terminal" evidence="7">
    <location>
        <begin position="63"/>
        <end position="141"/>
    </location>
</feature>
<organism evidence="8 9">
    <name type="scientific">Negativicoccus succinicivorans</name>
    <dbReference type="NCBI Taxonomy" id="620903"/>
    <lineage>
        <taxon>Bacteria</taxon>
        <taxon>Bacillati</taxon>
        <taxon>Bacillota</taxon>
        <taxon>Negativicutes</taxon>
        <taxon>Veillonellales</taxon>
        <taxon>Veillonellaceae</taxon>
        <taxon>Negativicoccus</taxon>
    </lineage>
</organism>
<evidence type="ECO:0000313" key="9">
    <source>
        <dbReference type="Proteomes" id="UP000591941"/>
    </source>
</evidence>
<keyword evidence="5 6" id="KW-0067">ATP-binding</keyword>
<sequence>MQEELAPAKINLALAITGRRVDGYHNIDTVMHSITLSDSVFFSPADELIFRCNDLALPLGAGNLAWEAAQLVRRYVGQRRGVAIQLNKRIPAGSGLGGGSSDAAAVLRGLNRFWQLGLTDAELLWLAGRLGSDVPFCVFGGCARGREKGDVLTPLPELPETNLVIVMPPLSVASAQAYAQYDTTSFAGTVDVTGVVAALGQRPEMVWRRLGNDFLALLAPLEPKLQELSKFLRDLRYPYSLTGSGAAFFVAVPTAREAHFVMRQIEREQRGWRSYQVKTRGGYQ</sequence>
<gene>
    <name evidence="6" type="primary">ispE</name>
    <name evidence="8" type="ORF">HNR45_000586</name>
</gene>
<dbReference type="GO" id="GO:0005524">
    <property type="term" value="F:ATP binding"/>
    <property type="evidence" value="ECO:0007669"/>
    <property type="project" value="UniProtKB-UniRule"/>
</dbReference>
<dbReference type="EC" id="2.7.1.148" evidence="6"/>
<evidence type="ECO:0000256" key="4">
    <source>
        <dbReference type="ARBA" id="ARBA00022777"/>
    </source>
</evidence>
<dbReference type="RefSeq" id="WP_159823030.1">
    <property type="nucleotide sequence ID" value="NZ_CABWNB010000003.1"/>
</dbReference>
<keyword evidence="3 6" id="KW-0547">Nucleotide-binding</keyword>
<dbReference type="InterPro" id="IPR006204">
    <property type="entry name" value="GHMP_kinase_N_dom"/>
</dbReference>
<dbReference type="SUPFAM" id="SSF55060">
    <property type="entry name" value="GHMP Kinase, C-terminal domain"/>
    <property type="match status" value="1"/>
</dbReference>
<evidence type="ECO:0000313" key="8">
    <source>
        <dbReference type="EMBL" id="MBB6477556.1"/>
    </source>
</evidence>
<feature type="binding site" evidence="6">
    <location>
        <begin position="91"/>
        <end position="101"/>
    </location>
    <ligand>
        <name>ATP</name>
        <dbReference type="ChEBI" id="CHEBI:30616"/>
    </ligand>
</feature>
<dbReference type="PIRSF" id="PIRSF010376">
    <property type="entry name" value="IspE"/>
    <property type="match status" value="1"/>
</dbReference>
<evidence type="ECO:0000256" key="2">
    <source>
        <dbReference type="ARBA" id="ARBA00022679"/>
    </source>
</evidence>
<keyword evidence="9" id="KW-1185">Reference proteome</keyword>
<dbReference type="GO" id="GO:0019288">
    <property type="term" value="P:isopentenyl diphosphate biosynthetic process, methylerythritol 4-phosphate pathway"/>
    <property type="evidence" value="ECO:0007669"/>
    <property type="project" value="UniProtKB-UniRule"/>
</dbReference>
<comment type="catalytic activity">
    <reaction evidence="6">
        <text>4-CDP-2-C-methyl-D-erythritol + ATP = 4-CDP-2-C-methyl-D-erythritol 2-phosphate + ADP + H(+)</text>
        <dbReference type="Rhea" id="RHEA:18437"/>
        <dbReference type="ChEBI" id="CHEBI:15378"/>
        <dbReference type="ChEBI" id="CHEBI:30616"/>
        <dbReference type="ChEBI" id="CHEBI:57823"/>
        <dbReference type="ChEBI" id="CHEBI:57919"/>
        <dbReference type="ChEBI" id="CHEBI:456216"/>
        <dbReference type="EC" id="2.7.1.148"/>
    </reaction>
</comment>
<dbReference type="Gene3D" id="3.30.230.10">
    <property type="match status" value="1"/>
</dbReference>
<dbReference type="UniPathway" id="UPA00056">
    <property type="reaction ID" value="UER00094"/>
</dbReference>
<protein>
    <recommendedName>
        <fullName evidence="1 6">4-diphosphocytidyl-2-C-methyl-D-erythritol kinase</fullName>
        <shortName evidence="6">CMK</shortName>
        <ecNumber evidence="6">2.7.1.148</ecNumber>
    </recommendedName>
    <alternativeName>
        <fullName evidence="6">4-(cytidine-5'-diphospho)-2-C-methyl-D-erythritol kinase</fullName>
    </alternativeName>
</protein>
<dbReference type="InterPro" id="IPR036554">
    <property type="entry name" value="GHMP_kinase_C_sf"/>
</dbReference>
<name>A0A841R187_9FIRM</name>
<keyword evidence="6" id="KW-0414">Isoprene biosynthesis</keyword>
<proteinExistence type="inferred from homology"/>
<dbReference type="HAMAP" id="MF_00061">
    <property type="entry name" value="IspE"/>
    <property type="match status" value="1"/>
</dbReference>
<dbReference type="PANTHER" id="PTHR43527">
    <property type="entry name" value="4-DIPHOSPHOCYTIDYL-2-C-METHYL-D-ERYTHRITOL KINASE, CHLOROPLASTIC"/>
    <property type="match status" value="1"/>
</dbReference>
<accession>A0A841R187</accession>
<dbReference type="SUPFAM" id="SSF54211">
    <property type="entry name" value="Ribosomal protein S5 domain 2-like"/>
    <property type="match status" value="1"/>
</dbReference>
<evidence type="ECO:0000256" key="6">
    <source>
        <dbReference type="HAMAP-Rule" id="MF_00061"/>
    </source>
</evidence>
<dbReference type="EMBL" id="JACHHI010000002">
    <property type="protein sequence ID" value="MBB6477556.1"/>
    <property type="molecule type" value="Genomic_DNA"/>
</dbReference>
<keyword evidence="2 6" id="KW-0808">Transferase</keyword>
<evidence type="ECO:0000256" key="1">
    <source>
        <dbReference type="ARBA" id="ARBA00017473"/>
    </source>
</evidence>
<dbReference type="Proteomes" id="UP000591941">
    <property type="component" value="Unassembled WGS sequence"/>
</dbReference>
<dbReference type="Pfam" id="PF00288">
    <property type="entry name" value="GHMP_kinases_N"/>
    <property type="match status" value="1"/>
</dbReference>
<dbReference type="InterPro" id="IPR020568">
    <property type="entry name" value="Ribosomal_Su5_D2-typ_SF"/>
</dbReference>
<comment type="similarity">
    <text evidence="6">Belongs to the GHMP kinase family. IspE subfamily.</text>
</comment>
<keyword evidence="4 6" id="KW-0418">Kinase</keyword>
<reference evidence="8 9" key="1">
    <citation type="submission" date="2020-08" db="EMBL/GenBank/DDBJ databases">
        <title>Genomic Encyclopedia of Type Strains, Phase IV (KMG-IV): sequencing the most valuable type-strain genomes for metagenomic binning, comparative biology and taxonomic classification.</title>
        <authorList>
            <person name="Goeker M."/>
        </authorList>
    </citation>
    <scope>NUCLEOTIDE SEQUENCE [LARGE SCALE GENOMIC DNA]</scope>
    <source>
        <strain evidence="8 9">DSM 21255</strain>
    </source>
</reference>
<comment type="pathway">
    <text evidence="6">Isoprenoid biosynthesis; isopentenyl diphosphate biosynthesis via DXP pathway; isopentenyl diphosphate from 1-deoxy-D-xylulose 5-phosphate: step 3/6.</text>
</comment>
<comment type="function">
    <text evidence="6">Catalyzes the phosphorylation of the position 2 hydroxy group of 4-diphosphocytidyl-2C-methyl-D-erythritol.</text>
</comment>
<dbReference type="GO" id="GO:0050515">
    <property type="term" value="F:4-(cytidine 5'-diphospho)-2-C-methyl-D-erythritol kinase activity"/>
    <property type="evidence" value="ECO:0007669"/>
    <property type="project" value="UniProtKB-UniRule"/>
</dbReference>
<dbReference type="Gene3D" id="3.30.70.890">
    <property type="entry name" value="GHMP kinase, C-terminal domain"/>
    <property type="match status" value="1"/>
</dbReference>
<comment type="caution">
    <text evidence="8">The sequence shown here is derived from an EMBL/GenBank/DDBJ whole genome shotgun (WGS) entry which is preliminary data.</text>
</comment>
<evidence type="ECO:0000256" key="3">
    <source>
        <dbReference type="ARBA" id="ARBA00022741"/>
    </source>
</evidence>
<dbReference type="AlphaFoldDB" id="A0A841R187"/>
<evidence type="ECO:0000259" key="7">
    <source>
        <dbReference type="Pfam" id="PF00288"/>
    </source>
</evidence>
<feature type="active site" evidence="6">
    <location>
        <position position="133"/>
    </location>
</feature>
<evidence type="ECO:0000256" key="5">
    <source>
        <dbReference type="ARBA" id="ARBA00022840"/>
    </source>
</evidence>
<dbReference type="InterPro" id="IPR014721">
    <property type="entry name" value="Ribsml_uS5_D2-typ_fold_subgr"/>
</dbReference>